<proteinExistence type="predicted"/>
<accession>A0A8S9VI56</accession>
<dbReference type="AlphaFoldDB" id="A0A8S9VI56"/>
<evidence type="ECO:0000313" key="3">
    <source>
        <dbReference type="Proteomes" id="UP000704712"/>
    </source>
</evidence>
<organism evidence="2 3">
    <name type="scientific">Phytophthora infestans</name>
    <name type="common">Potato late blight agent</name>
    <name type="synonym">Botrytis infestans</name>
    <dbReference type="NCBI Taxonomy" id="4787"/>
    <lineage>
        <taxon>Eukaryota</taxon>
        <taxon>Sar</taxon>
        <taxon>Stramenopiles</taxon>
        <taxon>Oomycota</taxon>
        <taxon>Peronosporomycetes</taxon>
        <taxon>Peronosporales</taxon>
        <taxon>Peronosporaceae</taxon>
        <taxon>Phytophthora</taxon>
    </lineage>
</organism>
<reference evidence="2" key="1">
    <citation type="submission" date="2020-03" db="EMBL/GenBank/DDBJ databases">
        <title>Hybrid Assembly of Korean Phytophthora infestans isolates.</title>
        <authorList>
            <person name="Prokchorchik M."/>
            <person name="Lee Y."/>
            <person name="Seo J."/>
            <person name="Cho J.-H."/>
            <person name="Park Y.-E."/>
            <person name="Jang D.-C."/>
            <person name="Im J.-S."/>
            <person name="Choi J.-G."/>
            <person name="Park H.-J."/>
            <person name="Lee G.-B."/>
            <person name="Lee Y.-G."/>
            <person name="Hong S.-Y."/>
            <person name="Cho K."/>
            <person name="Sohn K.H."/>
        </authorList>
    </citation>
    <scope>NUCLEOTIDE SEQUENCE</scope>
    <source>
        <strain evidence="2">KR_2_A2</strain>
    </source>
</reference>
<dbReference type="Proteomes" id="UP000704712">
    <property type="component" value="Unassembled WGS sequence"/>
</dbReference>
<comment type="caution">
    <text evidence="2">The sequence shown here is derived from an EMBL/GenBank/DDBJ whole genome shotgun (WGS) entry which is preliminary data.</text>
</comment>
<protein>
    <submittedName>
        <fullName evidence="2">Uncharacterized protein</fullName>
    </submittedName>
</protein>
<gene>
    <name evidence="2" type="ORF">GN958_ATG00546</name>
    <name evidence="1" type="ORF">GN958_ATG16576</name>
</gene>
<dbReference type="EMBL" id="JAACNO010002331">
    <property type="protein sequence ID" value="KAF4134195.1"/>
    <property type="molecule type" value="Genomic_DNA"/>
</dbReference>
<sequence>MKADILTKPLGPQLHLQMMNALHLITRDASMTRGGVLREPVTSSAAISVGLPIERGPPSGT</sequence>
<evidence type="ECO:0000313" key="2">
    <source>
        <dbReference type="EMBL" id="KAF4150338.1"/>
    </source>
</evidence>
<dbReference type="EMBL" id="JAACNO010000087">
    <property type="protein sequence ID" value="KAF4150338.1"/>
    <property type="molecule type" value="Genomic_DNA"/>
</dbReference>
<evidence type="ECO:0000313" key="1">
    <source>
        <dbReference type="EMBL" id="KAF4134195.1"/>
    </source>
</evidence>
<name>A0A8S9VI56_PHYIN</name>